<name>A0AAD5TCQ7_9FUNG</name>
<gene>
    <name evidence="7" type="primary">LIMA1_1</name>
    <name evidence="7" type="ORF">HDU87_000580</name>
</gene>
<keyword evidence="8" id="KW-1185">Reference proteome</keyword>
<dbReference type="InterPro" id="IPR001781">
    <property type="entry name" value="Znf_LIM"/>
</dbReference>
<reference evidence="7" key="1">
    <citation type="submission" date="2020-05" db="EMBL/GenBank/DDBJ databases">
        <title>Phylogenomic resolution of chytrid fungi.</title>
        <authorList>
            <person name="Stajich J.E."/>
            <person name="Amses K."/>
            <person name="Simmons R."/>
            <person name="Seto K."/>
            <person name="Myers J."/>
            <person name="Bonds A."/>
            <person name="Quandt C.A."/>
            <person name="Barry K."/>
            <person name="Liu P."/>
            <person name="Grigoriev I."/>
            <person name="Longcore J.E."/>
            <person name="James T.Y."/>
        </authorList>
    </citation>
    <scope>NUCLEOTIDE SEQUENCE</scope>
    <source>
        <strain evidence="7">JEL0379</strain>
    </source>
</reference>
<keyword evidence="3 4" id="KW-0440">LIM domain</keyword>
<evidence type="ECO:0000256" key="2">
    <source>
        <dbReference type="ARBA" id="ARBA00022833"/>
    </source>
</evidence>
<evidence type="ECO:0000313" key="8">
    <source>
        <dbReference type="Proteomes" id="UP001212152"/>
    </source>
</evidence>
<feature type="region of interest" description="Disordered" evidence="5">
    <location>
        <begin position="66"/>
        <end position="85"/>
    </location>
</feature>
<feature type="region of interest" description="Disordered" evidence="5">
    <location>
        <begin position="121"/>
        <end position="164"/>
    </location>
</feature>
<protein>
    <submittedName>
        <fullName evidence="7">LIM domain and actin-binding protein 1</fullName>
    </submittedName>
</protein>
<proteinExistence type="predicted"/>
<keyword evidence="1 4" id="KW-0479">Metal-binding</keyword>
<accession>A0AAD5TCQ7</accession>
<organism evidence="7 8">
    <name type="scientific">Geranomyces variabilis</name>
    <dbReference type="NCBI Taxonomy" id="109894"/>
    <lineage>
        <taxon>Eukaryota</taxon>
        <taxon>Fungi</taxon>
        <taxon>Fungi incertae sedis</taxon>
        <taxon>Chytridiomycota</taxon>
        <taxon>Chytridiomycota incertae sedis</taxon>
        <taxon>Chytridiomycetes</taxon>
        <taxon>Spizellomycetales</taxon>
        <taxon>Powellomycetaceae</taxon>
        <taxon>Geranomyces</taxon>
    </lineage>
</organism>
<keyword evidence="2 4" id="KW-0862">Zinc</keyword>
<dbReference type="Pfam" id="PF00412">
    <property type="entry name" value="LIM"/>
    <property type="match status" value="1"/>
</dbReference>
<feature type="compositionally biased region" description="Low complexity" evidence="5">
    <location>
        <begin position="121"/>
        <end position="133"/>
    </location>
</feature>
<dbReference type="EMBL" id="JADGJQ010000105">
    <property type="protein sequence ID" value="KAJ3169698.1"/>
    <property type="molecule type" value="Genomic_DNA"/>
</dbReference>
<evidence type="ECO:0000259" key="6">
    <source>
        <dbReference type="PROSITE" id="PS50023"/>
    </source>
</evidence>
<comment type="caution">
    <text evidence="7">The sequence shown here is derived from an EMBL/GenBank/DDBJ whole genome shotgun (WGS) entry which is preliminary data.</text>
</comment>
<dbReference type="GO" id="GO:0046872">
    <property type="term" value="F:metal ion binding"/>
    <property type="evidence" value="ECO:0007669"/>
    <property type="project" value="UniProtKB-KW"/>
</dbReference>
<evidence type="ECO:0000256" key="4">
    <source>
        <dbReference type="PROSITE-ProRule" id="PRU00125"/>
    </source>
</evidence>
<feature type="region of interest" description="Disordered" evidence="5">
    <location>
        <begin position="238"/>
        <end position="263"/>
    </location>
</feature>
<evidence type="ECO:0000313" key="7">
    <source>
        <dbReference type="EMBL" id="KAJ3169698.1"/>
    </source>
</evidence>
<sequence>MSIASRIQYFASLNATGSRPGEVAQPQTAGSFGFGQHVQHGHQAFSAQPAAVPVFNNHFNYAAPAAAAPQHPESSGGDGTYLASAPAPLTFHAQPVPAAEPQPMTEERPMSIRDRIARFTSAAASSNNSTAATSDRRRHGGPAESSWSRKASRPAPYSVATARQHAPAAVATIAEREKNANHNNDNYKPRSFADLRAAFGAPVSFVSPRAELRPPTAAAAPAADAMELDGDCGMDIDEAPSPARPQHQDHHHLHHQQHPAHQPAPALVAPKSAFPTSFAFTAPPSCAVCTRPVYVVEKITLDSRVMHKTCLRCEYCHCQLKPGTVAAMDGKYFCKPHFRQLFKLNGNYAEGFGMARYGMSWGENNLGAADGGR</sequence>
<evidence type="ECO:0000256" key="3">
    <source>
        <dbReference type="ARBA" id="ARBA00023038"/>
    </source>
</evidence>
<dbReference type="SUPFAM" id="SSF57716">
    <property type="entry name" value="Glucocorticoid receptor-like (DNA-binding domain)"/>
    <property type="match status" value="2"/>
</dbReference>
<evidence type="ECO:0000256" key="1">
    <source>
        <dbReference type="ARBA" id="ARBA00022723"/>
    </source>
</evidence>
<feature type="compositionally biased region" description="Basic residues" evidence="5">
    <location>
        <begin position="249"/>
        <end position="258"/>
    </location>
</feature>
<dbReference type="SMART" id="SM00132">
    <property type="entry name" value="LIM"/>
    <property type="match status" value="1"/>
</dbReference>
<dbReference type="PROSITE" id="PS50023">
    <property type="entry name" value="LIM_DOMAIN_2"/>
    <property type="match status" value="1"/>
</dbReference>
<feature type="domain" description="LIM zinc-binding" evidence="6">
    <location>
        <begin position="284"/>
        <end position="344"/>
    </location>
</feature>
<dbReference type="Proteomes" id="UP001212152">
    <property type="component" value="Unassembled WGS sequence"/>
</dbReference>
<dbReference type="CDD" id="cd09358">
    <property type="entry name" value="LIM_Mical_like"/>
    <property type="match status" value="1"/>
</dbReference>
<dbReference type="PANTHER" id="PTHR24206">
    <property type="entry name" value="OS06G0237300 PROTEIN"/>
    <property type="match status" value="1"/>
</dbReference>
<dbReference type="AlphaFoldDB" id="A0AAD5TCQ7"/>
<evidence type="ECO:0000256" key="5">
    <source>
        <dbReference type="SAM" id="MobiDB-lite"/>
    </source>
</evidence>
<dbReference type="Gene3D" id="2.10.110.10">
    <property type="entry name" value="Cysteine Rich Protein"/>
    <property type="match status" value="1"/>
</dbReference>